<proteinExistence type="predicted"/>
<dbReference type="InterPro" id="IPR000719">
    <property type="entry name" value="Prot_kinase_dom"/>
</dbReference>
<keyword evidence="4" id="KW-0418">Kinase</keyword>
<dbReference type="SUPFAM" id="SSF56112">
    <property type="entry name" value="Protein kinase-like (PK-like)"/>
    <property type="match status" value="1"/>
</dbReference>
<evidence type="ECO:0000256" key="4">
    <source>
        <dbReference type="ARBA" id="ARBA00022777"/>
    </source>
</evidence>
<protein>
    <recommendedName>
        <fullName evidence="7">Protein kinase domain-containing protein</fullName>
    </recommendedName>
</protein>
<dbReference type="PANTHER" id="PTHR24058:SF53">
    <property type="entry name" value="HOMEODOMAIN-INTERACTING PROTEIN KINASE 2"/>
    <property type="match status" value="1"/>
</dbReference>
<dbReference type="GO" id="GO:0003714">
    <property type="term" value="F:transcription corepressor activity"/>
    <property type="evidence" value="ECO:0007669"/>
    <property type="project" value="TreeGrafter"/>
</dbReference>
<dbReference type="GO" id="GO:0045944">
    <property type="term" value="P:positive regulation of transcription by RNA polymerase II"/>
    <property type="evidence" value="ECO:0007669"/>
    <property type="project" value="TreeGrafter"/>
</dbReference>
<keyword evidence="2" id="KW-0808">Transferase</keyword>
<dbReference type="GO" id="GO:0005737">
    <property type="term" value="C:cytoplasm"/>
    <property type="evidence" value="ECO:0007669"/>
    <property type="project" value="TreeGrafter"/>
</dbReference>
<keyword evidence="9" id="KW-1185">Reference proteome</keyword>
<evidence type="ECO:0000256" key="1">
    <source>
        <dbReference type="ARBA" id="ARBA00022527"/>
    </source>
</evidence>
<dbReference type="PROSITE" id="PS50011">
    <property type="entry name" value="PROTEIN_KINASE_DOM"/>
    <property type="match status" value="1"/>
</dbReference>
<dbReference type="GO" id="GO:0004674">
    <property type="term" value="F:protein serine/threonine kinase activity"/>
    <property type="evidence" value="ECO:0007669"/>
    <property type="project" value="UniProtKB-KW"/>
</dbReference>
<dbReference type="GO" id="GO:0016605">
    <property type="term" value="C:PML body"/>
    <property type="evidence" value="ECO:0007669"/>
    <property type="project" value="TreeGrafter"/>
</dbReference>
<feature type="domain" description="Protein kinase" evidence="7">
    <location>
        <begin position="30"/>
        <end position="300"/>
    </location>
</feature>
<feature type="region of interest" description="Disordered" evidence="6">
    <location>
        <begin position="334"/>
        <end position="354"/>
    </location>
</feature>
<dbReference type="InterPro" id="IPR008271">
    <property type="entry name" value="Ser/Thr_kinase_AS"/>
</dbReference>
<dbReference type="Pfam" id="PF00069">
    <property type="entry name" value="Pkinase"/>
    <property type="match status" value="1"/>
</dbReference>
<dbReference type="Gene3D" id="3.30.200.20">
    <property type="entry name" value="Phosphorylase Kinase, domain 1"/>
    <property type="match status" value="1"/>
</dbReference>
<evidence type="ECO:0000259" key="7">
    <source>
        <dbReference type="PROSITE" id="PS50011"/>
    </source>
</evidence>
<reference evidence="8" key="1">
    <citation type="submission" date="2025-08" db="UniProtKB">
        <authorList>
            <consortium name="Ensembl"/>
        </authorList>
    </citation>
    <scope>IDENTIFICATION</scope>
</reference>
<keyword evidence="5" id="KW-0067">ATP-binding</keyword>
<dbReference type="PANTHER" id="PTHR24058">
    <property type="entry name" value="DUAL SPECIFICITY PROTEIN KINASE"/>
    <property type="match status" value="1"/>
</dbReference>
<evidence type="ECO:0000313" key="8">
    <source>
        <dbReference type="Ensembl" id="ENSPMGP00000008770.1"/>
    </source>
</evidence>
<dbReference type="SMART" id="SM00220">
    <property type="entry name" value="S_TKc"/>
    <property type="match status" value="1"/>
</dbReference>
<dbReference type="AlphaFoldDB" id="A0A3B3ZW47"/>
<dbReference type="GO" id="GO:0046332">
    <property type="term" value="F:SMAD binding"/>
    <property type="evidence" value="ECO:0007669"/>
    <property type="project" value="TreeGrafter"/>
</dbReference>
<evidence type="ECO:0000256" key="3">
    <source>
        <dbReference type="ARBA" id="ARBA00022741"/>
    </source>
</evidence>
<dbReference type="PROSITE" id="PS00108">
    <property type="entry name" value="PROTEIN_KINASE_ST"/>
    <property type="match status" value="1"/>
</dbReference>
<evidence type="ECO:0000256" key="2">
    <source>
        <dbReference type="ARBA" id="ARBA00022679"/>
    </source>
</evidence>
<dbReference type="Proteomes" id="UP000261520">
    <property type="component" value="Unplaced"/>
</dbReference>
<dbReference type="InterPro" id="IPR011009">
    <property type="entry name" value="Kinase-like_dom_sf"/>
</dbReference>
<dbReference type="GO" id="GO:0042771">
    <property type="term" value="P:intrinsic apoptotic signaling pathway in response to DNA damage by p53 class mediator"/>
    <property type="evidence" value="ECO:0007669"/>
    <property type="project" value="TreeGrafter"/>
</dbReference>
<dbReference type="GO" id="GO:0007224">
    <property type="term" value="P:smoothened signaling pathway"/>
    <property type="evidence" value="ECO:0007669"/>
    <property type="project" value="TreeGrafter"/>
</dbReference>
<evidence type="ECO:0000256" key="5">
    <source>
        <dbReference type="ARBA" id="ARBA00022840"/>
    </source>
</evidence>
<organism evidence="8 9">
    <name type="scientific">Periophthalmus magnuspinnatus</name>
    <dbReference type="NCBI Taxonomy" id="409849"/>
    <lineage>
        <taxon>Eukaryota</taxon>
        <taxon>Metazoa</taxon>
        <taxon>Chordata</taxon>
        <taxon>Craniata</taxon>
        <taxon>Vertebrata</taxon>
        <taxon>Euteleostomi</taxon>
        <taxon>Actinopterygii</taxon>
        <taxon>Neopterygii</taxon>
        <taxon>Teleostei</taxon>
        <taxon>Neoteleostei</taxon>
        <taxon>Acanthomorphata</taxon>
        <taxon>Gobiaria</taxon>
        <taxon>Gobiiformes</taxon>
        <taxon>Gobioidei</taxon>
        <taxon>Gobiidae</taxon>
        <taxon>Oxudercinae</taxon>
        <taxon>Periophthalmus</taxon>
    </lineage>
</organism>
<name>A0A3B3ZW47_9GOBI</name>
<evidence type="ECO:0000256" key="6">
    <source>
        <dbReference type="SAM" id="MobiDB-lite"/>
    </source>
</evidence>
<dbReference type="GO" id="GO:0003713">
    <property type="term" value="F:transcription coactivator activity"/>
    <property type="evidence" value="ECO:0007669"/>
    <property type="project" value="TreeGrafter"/>
</dbReference>
<dbReference type="InterPro" id="IPR050494">
    <property type="entry name" value="Ser_Thr_dual-spec_kinase"/>
</dbReference>
<accession>A0A3B3ZW47</accession>
<sequence length="407" mass="46651">MHSILSPGRAWPWLGPDSVKLSTKCRNNRGRIKEIKGEGSYGCVALCTDMSTNQDVAMKICQRQKSGTNRHEANVLRKLRYMSSEKNLVRFHTAFEYQDHYCLVLEHLDQSLFDLMESEDFKPFHVSDIRYITEQLLVTFKELAKRGFIHGDLKPDNIMLVNHRLQPFKIKLIDFGLSMPVRSLVPGYIFQSIGYRAPEVSLGTKINEAIDMWGLGCVLAFLYLGQNFFPVHCEYEMMRIITQTRGMPDIQQLLEGEFGLLFFKRKKEKTRQFFEFLNKLLEVNPAKRITPEKALTHSFITQEAHTQKAKIVNIRLDRFTTTVKLAQLSINNTDKTLNGRSDKDPTPPHTVPTTTATAVNEFYGADGAEYEKSTGIKASSATVPKQSASENMPPWFLCCKLIWRNRL</sequence>
<keyword evidence="3" id="KW-0547">Nucleotide-binding</keyword>
<reference evidence="8" key="2">
    <citation type="submission" date="2025-09" db="UniProtKB">
        <authorList>
            <consortium name="Ensembl"/>
        </authorList>
    </citation>
    <scope>IDENTIFICATION</scope>
</reference>
<dbReference type="GO" id="GO:0005524">
    <property type="term" value="F:ATP binding"/>
    <property type="evidence" value="ECO:0007669"/>
    <property type="project" value="UniProtKB-KW"/>
</dbReference>
<evidence type="ECO:0000313" key="9">
    <source>
        <dbReference type="Proteomes" id="UP000261520"/>
    </source>
</evidence>
<dbReference type="Ensembl" id="ENSPMGT00000009336.1">
    <property type="protein sequence ID" value="ENSPMGP00000008770.1"/>
    <property type="gene ID" value="ENSPMGG00000007267.1"/>
</dbReference>
<keyword evidence="1" id="KW-0723">Serine/threonine-protein kinase</keyword>
<dbReference type="GO" id="GO:0004713">
    <property type="term" value="F:protein tyrosine kinase activity"/>
    <property type="evidence" value="ECO:0007669"/>
    <property type="project" value="TreeGrafter"/>
</dbReference>
<dbReference type="Gene3D" id="1.10.510.10">
    <property type="entry name" value="Transferase(Phosphotransferase) domain 1"/>
    <property type="match status" value="1"/>
</dbReference>